<evidence type="ECO:0000313" key="2">
    <source>
        <dbReference type="Proteomes" id="UP000237105"/>
    </source>
</evidence>
<gene>
    <name evidence="1" type="ORF">PanWU01x14_301920</name>
</gene>
<comment type="caution">
    <text evidence="1">The sequence shown here is derived from an EMBL/GenBank/DDBJ whole genome shotgun (WGS) entry which is preliminary data.</text>
</comment>
<dbReference type="AlphaFoldDB" id="A0A2P5ATK8"/>
<name>A0A2P5ATK8_PARAD</name>
<proteinExistence type="predicted"/>
<organism evidence="1 2">
    <name type="scientific">Parasponia andersonii</name>
    <name type="common">Sponia andersonii</name>
    <dbReference type="NCBI Taxonomy" id="3476"/>
    <lineage>
        <taxon>Eukaryota</taxon>
        <taxon>Viridiplantae</taxon>
        <taxon>Streptophyta</taxon>
        <taxon>Embryophyta</taxon>
        <taxon>Tracheophyta</taxon>
        <taxon>Spermatophyta</taxon>
        <taxon>Magnoliopsida</taxon>
        <taxon>eudicotyledons</taxon>
        <taxon>Gunneridae</taxon>
        <taxon>Pentapetalae</taxon>
        <taxon>rosids</taxon>
        <taxon>fabids</taxon>
        <taxon>Rosales</taxon>
        <taxon>Cannabaceae</taxon>
        <taxon>Parasponia</taxon>
    </lineage>
</organism>
<sequence>MTNASKRFIFGAKVLKKQVIWNKLNLSIVLSMEIDLEVASGEQDKPDVGSNSGFDVVVDSAVGIDIEEEPVNSPVFSECGNAVILYSTIESFALEQRAELYGSMAYFIQAICLLISI</sequence>
<reference evidence="2" key="1">
    <citation type="submission" date="2016-06" db="EMBL/GenBank/DDBJ databases">
        <title>Parallel loss of symbiosis genes in relatives of nitrogen-fixing non-legume Parasponia.</title>
        <authorList>
            <person name="Van Velzen R."/>
            <person name="Holmer R."/>
            <person name="Bu F."/>
            <person name="Rutten L."/>
            <person name="Van Zeijl A."/>
            <person name="Liu W."/>
            <person name="Santuari L."/>
            <person name="Cao Q."/>
            <person name="Sharma T."/>
            <person name="Shen D."/>
            <person name="Roswanjaya Y."/>
            <person name="Wardhani T."/>
            <person name="Kalhor M.S."/>
            <person name="Jansen J."/>
            <person name="Van den Hoogen J."/>
            <person name="Gungor B."/>
            <person name="Hartog M."/>
            <person name="Hontelez J."/>
            <person name="Verver J."/>
            <person name="Yang W.-C."/>
            <person name="Schijlen E."/>
            <person name="Repin R."/>
            <person name="Schilthuizen M."/>
            <person name="Schranz E."/>
            <person name="Heidstra R."/>
            <person name="Miyata K."/>
            <person name="Fedorova E."/>
            <person name="Kohlen W."/>
            <person name="Bisseling T."/>
            <person name="Smit S."/>
            <person name="Geurts R."/>
        </authorList>
    </citation>
    <scope>NUCLEOTIDE SEQUENCE [LARGE SCALE GENOMIC DNA]</scope>
    <source>
        <strain evidence="2">cv. WU1-14</strain>
    </source>
</reference>
<accession>A0A2P5ATK8</accession>
<evidence type="ECO:0000313" key="1">
    <source>
        <dbReference type="EMBL" id="PON39841.1"/>
    </source>
</evidence>
<dbReference type="Proteomes" id="UP000237105">
    <property type="component" value="Unassembled WGS sequence"/>
</dbReference>
<keyword evidence="2" id="KW-1185">Reference proteome</keyword>
<protein>
    <submittedName>
        <fullName evidence="1">Uncharacterized protein</fullName>
    </submittedName>
</protein>
<dbReference type="EMBL" id="JXTB01000454">
    <property type="protein sequence ID" value="PON39841.1"/>
    <property type="molecule type" value="Genomic_DNA"/>
</dbReference>